<evidence type="ECO:0000313" key="1">
    <source>
        <dbReference type="EMBL" id="MBO2451648.1"/>
    </source>
</evidence>
<dbReference type="EMBL" id="JAGEOJ010000013">
    <property type="protein sequence ID" value="MBO2451648.1"/>
    <property type="molecule type" value="Genomic_DNA"/>
</dbReference>
<sequence>MTTITETAETAVRNPRELISPDLFNTLVERVRKEYVKVARWYAELMVEQMLCFLATTASYDPSSPPAGIAPDGMVFMHLTPSEEIDDAYHAFLDLTKDYRETCEGLTGGRFIDHVPVSNSDIVSGRSVALTVAAMRNAGWPVDERFWATGVSCCTDICQGRVATI</sequence>
<name>A0A939PG44_9ACTN</name>
<protein>
    <submittedName>
        <fullName evidence="1">Uncharacterized protein</fullName>
    </submittedName>
</protein>
<dbReference type="AlphaFoldDB" id="A0A939PG44"/>
<organism evidence="1 2">
    <name type="scientific">Actinomadura barringtoniae</name>
    <dbReference type="NCBI Taxonomy" id="1427535"/>
    <lineage>
        <taxon>Bacteria</taxon>
        <taxon>Bacillati</taxon>
        <taxon>Actinomycetota</taxon>
        <taxon>Actinomycetes</taxon>
        <taxon>Streptosporangiales</taxon>
        <taxon>Thermomonosporaceae</taxon>
        <taxon>Actinomadura</taxon>
    </lineage>
</organism>
<dbReference type="RefSeq" id="WP_208259522.1">
    <property type="nucleotide sequence ID" value="NZ_JAGEOJ010000013.1"/>
</dbReference>
<accession>A0A939PG44</accession>
<evidence type="ECO:0000313" key="2">
    <source>
        <dbReference type="Proteomes" id="UP000669179"/>
    </source>
</evidence>
<gene>
    <name evidence="1" type="ORF">J4573_31475</name>
</gene>
<keyword evidence="2" id="KW-1185">Reference proteome</keyword>
<comment type="caution">
    <text evidence="1">The sequence shown here is derived from an EMBL/GenBank/DDBJ whole genome shotgun (WGS) entry which is preliminary data.</text>
</comment>
<proteinExistence type="predicted"/>
<dbReference type="Proteomes" id="UP000669179">
    <property type="component" value="Unassembled WGS sequence"/>
</dbReference>
<reference evidence="1" key="1">
    <citation type="submission" date="2021-03" db="EMBL/GenBank/DDBJ databases">
        <authorList>
            <person name="Kanchanasin P."/>
            <person name="Saeng-In P."/>
            <person name="Phongsopitanun W."/>
            <person name="Yuki M."/>
            <person name="Kudo T."/>
            <person name="Ohkuma M."/>
            <person name="Tanasupawat S."/>
        </authorList>
    </citation>
    <scope>NUCLEOTIDE SEQUENCE</scope>
    <source>
        <strain evidence="1">GKU 128</strain>
    </source>
</reference>